<keyword evidence="7" id="KW-0328">Glycosyltransferase</keyword>
<evidence type="ECO:0000256" key="3">
    <source>
        <dbReference type="ARBA" id="ARBA00022960"/>
    </source>
</evidence>
<keyword evidence="4 6" id="KW-1133">Transmembrane helix</keyword>
<keyword evidence="5 6" id="KW-0472">Membrane</keyword>
<reference evidence="7" key="1">
    <citation type="submission" date="2021-06" db="EMBL/GenBank/DDBJ databases">
        <authorList>
            <person name="Criscuolo A."/>
        </authorList>
    </citation>
    <scope>NUCLEOTIDE SEQUENCE</scope>
    <source>
        <strain evidence="7">CIP111600</strain>
    </source>
</reference>
<feature type="transmembrane region" description="Helical" evidence="6">
    <location>
        <begin position="366"/>
        <end position="391"/>
    </location>
</feature>
<feature type="transmembrane region" description="Helical" evidence="6">
    <location>
        <begin position="213"/>
        <end position="239"/>
    </location>
</feature>
<dbReference type="GO" id="GO:0032153">
    <property type="term" value="C:cell division site"/>
    <property type="evidence" value="ECO:0007669"/>
    <property type="project" value="TreeGrafter"/>
</dbReference>
<sequence>MIRDQEDVRRFLGEVCLPIKAREVHADIRKELLGHIEELTAEKEAEGFNREDAIRWAVSQMGDPAAIGSELHQVHRPRLNWGLLLAAIGFVLLGILVMYMFEVSMASVSSPYGNVRYFAGKAAAVALGLLVMGFFYFWDYRKLYSWSWPIYGVVVAGMLYTVTFGNQINGARSYIRFGRFAVDWMSMSPYLLLIAAVGILLRWHGKRTFWRSYFAFVIVPVFLLLSSPNLVAAVLYLTGYTAVYGTISRRWFLACAQTAGTFLAFAIPAVLTKQYITQRLAAYWNPEADPTGAGYIALQIQHAIQSGGWLGQGFASPLTRLPSVPNEFIFVYILHCFGWLAGAAVAVGVVYFIGRVVRSSSVVHEPYGKTIIIGIAALLGFQMGYAMLMSVGLVPLTGMPFPFLSYGGSHLLAELAAVGIVLGIYRRKDLARKKWEEQPY</sequence>
<feature type="transmembrane region" description="Helical" evidence="6">
    <location>
        <begin position="180"/>
        <end position="201"/>
    </location>
</feature>
<gene>
    <name evidence="7" type="primary">mrdB</name>
    <name evidence="7" type="ORF">PAESOLCIP111_05039</name>
</gene>
<dbReference type="GO" id="GO:0016757">
    <property type="term" value="F:glycosyltransferase activity"/>
    <property type="evidence" value="ECO:0007669"/>
    <property type="project" value="UniProtKB-KW"/>
</dbReference>
<keyword evidence="3" id="KW-0133">Cell shape</keyword>
<feature type="transmembrane region" description="Helical" evidence="6">
    <location>
        <begin position="81"/>
        <end position="101"/>
    </location>
</feature>
<dbReference type="InterPro" id="IPR001182">
    <property type="entry name" value="FtsW/RodA"/>
</dbReference>
<accession>A0A916NR97</accession>
<evidence type="ECO:0000256" key="2">
    <source>
        <dbReference type="ARBA" id="ARBA00022692"/>
    </source>
</evidence>
<dbReference type="GO" id="GO:0015648">
    <property type="term" value="F:lipid-linked peptidoglycan transporter activity"/>
    <property type="evidence" value="ECO:0007669"/>
    <property type="project" value="TreeGrafter"/>
</dbReference>
<dbReference type="PANTHER" id="PTHR30474:SF1">
    <property type="entry name" value="PEPTIDOGLYCAN GLYCOSYLTRANSFERASE MRDB"/>
    <property type="match status" value="1"/>
</dbReference>
<dbReference type="Proteomes" id="UP000693672">
    <property type="component" value="Unassembled WGS sequence"/>
</dbReference>
<keyword evidence="7" id="KW-0808">Transferase</keyword>
<protein>
    <submittedName>
        <fullName evidence="7">Peptidoglycan glycosyltransferase MrdB</fullName>
        <ecNumber evidence="7">2.4.1.129</ecNumber>
    </submittedName>
</protein>
<dbReference type="AlphaFoldDB" id="A0A916NR97"/>
<dbReference type="GO" id="GO:0051301">
    <property type="term" value="P:cell division"/>
    <property type="evidence" value="ECO:0007669"/>
    <property type="project" value="InterPro"/>
</dbReference>
<evidence type="ECO:0000256" key="4">
    <source>
        <dbReference type="ARBA" id="ARBA00022989"/>
    </source>
</evidence>
<feature type="transmembrane region" description="Helical" evidence="6">
    <location>
        <begin position="251"/>
        <end position="271"/>
    </location>
</feature>
<dbReference type="RefSeq" id="WP_218094752.1">
    <property type="nucleotide sequence ID" value="NZ_CAJVAS010000032.1"/>
</dbReference>
<feature type="transmembrane region" description="Helical" evidence="6">
    <location>
        <begin position="150"/>
        <end position="168"/>
    </location>
</feature>
<dbReference type="PANTHER" id="PTHR30474">
    <property type="entry name" value="CELL CYCLE PROTEIN"/>
    <property type="match status" value="1"/>
</dbReference>
<evidence type="ECO:0000256" key="1">
    <source>
        <dbReference type="ARBA" id="ARBA00004141"/>
    </source>
</evidence>
<dbReference type="EMBL" id="CAJVAS010000032">
    <property type="protein sequence ID" value="CAG7645858.1"/>
    <property type="molecule type" value="Genomic_DNA"/>
</dbReference>
<dbReference type="GO" id="GO:0008360">
    <property type="term" value="P:regulation of cell shape"/>
    <property type="evidence" value="ECO:0007669"/>
    <property type="project" value="UniProtKB-KW"/>
</dbReference>
<feature type="transmembrane region" description="Helical" evidence="6">
    <location>
        <begin position="122"/>
        <end position="138"/>
    </location>
</feature>
<feature type="transmembrane region" description="Helical" evidence="6">
    <location>
        <begin position="329"/>
        <end position="354"/>
    </location>
</feature>
<dbReference type="Pfam" id="PF01098">
    <property type="entry name" value="FTSW_RODA_SPOVE"/>
    <property type="match status" value="1"/>
</dbReference>
<keyword evidence="8" id="KW-1185">Reference proteome</keyword>
<keyword evidence="2 6" id="KW-0812">Transmembrane</keyword>
<organism evidence="7 8">
    <name type="scientific">Paenibacillus solanacearum</name>
    <dbReference type="NCBI Taxonomy" id="2048548"/>
    <lineage>
        <taxon>Bacteria</taxon>
        <taxon>Bacillati</taxon>
        <taxon>Bacillota</taxon>
        <taxon>Bacilli</taxon>
        <taxon>Bacillales</taxon>
        <taxon>Paenibacillaceae</taxon>
        <taxon>Paenibacillus</taxon>
    </lineage>
</organism>
<evidence type="ECO:0000313" key="8">
    <source>
        <dbReference type="Proteomes" id="UP000693672"/>
    </source>
</evidence>
<dbReference type="NCBIfam" id="NF038403">
    <property type="entry name" value="perm_prefix_1"/>
    <property type="match status" value="1"/>
</dbReference>
<name>A0A916NR97_9BACL</name>
<proteinExistence type="predicted"/>
<comment type="subcellular location">
    <subcellularLocation>
        <location evidence="1">Membrane</location>
        <topology evidence="1">Multi-pass membrane protein</topology>
    </subcellularLocation>
</comment>
<dbReference type="EC" id="2.4.1.129" evidence="7"/>
<dbReference type="InterPro" id="IPR047928">
    <property type="entry name" value="Perm_prefix_1"/>
</dbReference>
<feature type="transmembrane region" description="Helical" evidence="6">
    <location>
        <begin position="403"/>
        <end position="425"/>
    </location>
</feature>
<evidence type="ECO:0000256" key="5">
    <source>
        <dbReference type="ARBA" id="ARBA00023136"/>
    </source>
</evidence>
<evidence type="ECO:0000256" key="6">
    <source>
        <dbReference type="SAM" id="Phobius"/>
    </source>
</evidence>
<dbReference type="GO" id="GO:0005886">
    <property type="term" value="C:plasma membrane"/>
    <property type="evidence" value="ECO:0007669"/>
    <property type="project" value="TreeGrafter"/>
</dbReference>
<evidence type="ECO:0000313" key="7">
    <source>
        <dbReference type="EMBL" id="CAG7645858.1"/>
    </source>
</evidence>
<comment type="caution">
    <text evidence="7">The sequence shown here is derived from an EMBL/GenBank/DDBJ whole genome shotgun (WGS) entry which is preliminary data.</text>
</comment>